<keyword evidence="2 5" id="KW-0812">Transmembrane</keyword>
<keyword evidence="4 5" id="KW-0472">Membrane</keyword>
<evidence type="ECO:0000256" key="1">
    <source>
        <dbReference type="ARBA" id="ARBA00004141"/>
    </source>
</evidence>
<evidence type="ECO:0000256" key="3">
    <source>
        <dbReference type="ARBA" id="ARBA00022989"/>
    </source>
</evidence>
<evidence type="ECO:0000256" key="5">
    <source>
        <dbReference type="SAM" id="Phobius"/>
    </source>
</evidence>
<dbReference type="PANTHER" id="PTHR32322">
    <property type="entry name" value="INNER MEMBRANE TRANSPORTER"/>
    <property type="match status" value="1"/>
</dbReference>
<evidence type="ECO:0000259" key="6">
    <source>
        <dbReference type="Pfam" id="PF00892"/>
    </source>
</evidence>
<evidence type="ECO:0000313" key="7">
    <source>
        <dbReference type="EMBL" id="PXF21791.1"/>
    </source>
</evidence>
<organism evidence="7 8">
    <name type="scientific">Candidatus Thalassarchaeum betae</name>
    <dbReference type="NCBI Taxonomy" id="2599289"/>
    <lineage>
        <taxon>Archaea</taxon>
        <taxon>Methanobacteriati</taxon>
        <taxon>Thermoplasmatota</taxon>
        <taxon>Candidatus Poseidoniia</taxon>
        <taxon>Candidatus Poseidoniales</taxon>
        <taxon>Candidatus Thalassarchaeaceae</taxon>
        <taxon>Candidatus Thalassarchaeum</taxon>
    </lineage>
</organism>
<accession>A0A2V3HVM1</accession>
<feature type="transmembrane region" description="Helical" evidence="5">
    <location>
        <begin position="241"/>
        <end position="259"/>
    </location>
</feature>
<feature type="transmembrane region" description="Helical" evidence="5">
    <location>
        <begin position="271"/>
        <end position="288"/>
    </location>
</feature>
<dbReference type="EMBL" id="PSPG01000005">
    <property type="protein sequence ID" value="PXF21791.1"/>
    <property type="molecule type" value="Genomic_DNA"/>
</dbReference>
<feature type="transmembrane region" description="Helical" evidence="5">
    <location>
        <begin position="50"/>
        <end position="66"/>
    </location>
</feature>
<feature type="transmembrane region" description="Helical" evidence="5">
    <location>
        <begin position="87"/>
        <end position="104"/>
    </location>
</feature>
<dbReference type="InterPro" id="IPR050638">
    <property type="entry name" value="AA-Vitamin_Transporters"/>
</dbReference>
<reference evidence="7 8" key="1">
    <citation type="journal article" date="2015" name="Nat. Commun.">
        <title>Genomic and transcriptomic evidence for scavenging of diverse organic compounds by widespread deep-sea archaea.</title>
        <authorList>
            <person name="Li M."/>
            <person name="Baker B.J."/>
            <person name="Anantharaman K."/>
            <person name="Jain S."/>
            <person name="Breier J.A."/>
            <person name="Dick G.J."/>
        </authorList>
    </citation>
    <scope>NUCLEOTIDE SEQUENCE [LARGE SCALE GENOMIC DNA]</scope>
    <source>
        <strain evidence="7">Cayman_51_deep</strain>
    </source>
</reference>
<dbReference type="PANTHER" id="PTHR32322:SF2">
    <property type="entry name" value="EAMA DOMAIN-CONTAINING PROTEIN"/>
    <property type="match status" value="1"/>
</dbReference>
<dbReference type="Pfam" id="PF00892">
    <property type="entry name" value="EamA"/>
    <property type="match status" value="2"/>
</dbReference>
<evidence type="ECO:0000313" key="8">
    <source>
        <dbReference type="Proteomes" id="UP000248161"/>
    </source>
</evidence>
<feature type="transmembrane region" description="Helical" evidence="5">
    <location>
        <begin position="116"/>
        <end position="134"/>
    </location>
</feature>
<feature type="transmembrane region" description="Helical" evidence="5">
    <location>
        <begin position="170"/>
        <end position="189"/>
    </location>
</feature>
<comment type="caution">
    <text evidence="7">The sequence shown here is derived from an EMBL/GenBank/DDBJ whole genome shotgun (WGS) entry which is preliminary data.</text>
</comment>
<dbReference type="InterPro" id="IPR037185">
    <property type="entry name" value="EmrE-like"/>
</dbReference>
<dbReference type="Proteomes" id="UP000248161">
    <property type="component" value="Unassembled WGS sequence"/>
</dbReference>
<gene>
    <name evidence="7" type="ORF">CXX69_03050</name>
</gene>
<dbReference type="InterPro" id="IPR000620">
    <property type="entry name" value="EamA_dom"/>
</dbReference>
<evidence type="ECO:0000256" key="4">
    <source>
        <dbReference type="ARBA" id="ARBA00023136"/>
    </source>
</evidence>
<sequence length="322" mass="35420">MSKSGGNLVTHFLLLLVVIIWGSSWAVGRILSSGLDSERPATLDPATAAWLRYAVVVLMFFAWCAYKSLTGDRVRALPPDRNTWRSVLWIGFFGVMIYQLLFMHGMKWTAAGDASLIIPINPVFTVLLAAPMLGQPISRKMALGLFFGITGVAAVVGWSPNVDIPFEHRLLGDAMVVFAALSWATTTNLTKRILQRRRDEAGASALEIVIWYSFAGWVMLTPWMLYELWGAPLPAPTTVEWASILYLGSFSTVLAYVWFAMGIDRLGPTAAASYVFLVPVFGILTGWALLDESIGVSMLVGFVLIVVGVRVVQRESARLRTD</sequence>
<keyword evidence="3 5" id="KW-1133">Transmembrane helix</keyword>
<protein>
    <recommendedName>
        <fullName evidence="6">EamA domain-containing protein</fullName>
    </recommendedName>
</protein>
<dbReference type="AlphaFoldDB" id="A0A2V3HVM1"/>
<feature type="domain" description="EamA" evidence="6">
    <location>
        <begin position="11"/>
        <end position="156"/>
    </location>
</feature>
<proteinExistence type="predicted"/>
<dbReference type="SUPFAM" id="SSF103481">
    <property type="entry name" value="Multidrug resistance efflux transporter EmrE"/>
    <property type="match status" value="2"/>
</dbReference>
<dbReference type="GO" id="GO:0016020">
    <property type="term" value="C:membrane"/>
    <property type="evidence" value="ECO:0007669"/>
    <property type="project" value="UniProtKB-SubCell"/>
</dbReference>
<feature type="transmembrane region" description="Helical" evidence="5">
    <location>
        <begin position="209"/>
        <end position="229"/>
    </location>
</feature>
<feature type="transmembrane region" description="Helical" evidence="5">
    <location>
        <begin position="141"/>
        <end position="158"/>
    </location>
</feature>
<evidence type="ECO:0000256" key="2">
    <source>
        <dbReference type="ARBA" id="ARBA00022692"/>
    </source>
</evidence>
<feature type="domain" description="EamA" evidence="6">
    <location>
        <begin position="171"/>
        <end position="312"/>
    </location>
</feature>
<feature type="transmembrane region" description="Helical" evidence="5">
    <location>
        <begin position="294"/>
        <end position="312"/>
    </location>
</feature>
<comment type="subcellular location">
    <subcellularLocation>
        <location evidence="1">Membrane</location>
        <topology evidence="1">Multi-pass membrane protein</topology>
    </subcellularLocation>
</comment>
<name>A0A2V3HVM1_9ARCH</name>